<dbReference type="Proteomes" id="UP000829685">
    <property type="component" value="Unassembled WGS sequence"/>
</dbReference>
<gene>
    <name evidence="3" type="ORF">JX265_000752</name>
</gene>
<feature type="compositionally biased region" description="Low complexity" evidence="1">
    <location>
        <begin position="597"/>
        <end position="606"/>
    </location>
</feature>
<evidence type="ECO:0000313" key="3">
    <source>
        <dbReference type="EMBL" id="KAI1880512.1"/>
    </source>
</evidence>
<evidence type="ECO:0000256" key="1">
    <source>
        <dbReference type="SAM" id="MobiDB-lite"/>
    </source>
</evidence>
<evidence type="ECO:0000256" key="2">
    <source>
        <dbReference type="SAM" id="Phobius"/>
    </source>
</evidence>
<feature type="region of interest" description="Disordered" evidence="1">
    <location>
        <begin position="593"/>
        <end position="613"/>
    </location>
</feature>
<keyword evidence="2" id="KW-0472">Membrane</keyword>
<feature type="compositionally biased region" description="Polar residues" evidence="1">
    <location>
        <begin position="63"/>
        <end position="74"/>
    </location>
</feature>
<comment type="caution">
    <text evidence="3">The sequence shown here is derived from an EMBL/GenBank/DDBJ whole genome shotgun (WGS) entry which is preliminary data.</text>
</comment>
<evidence type="ECO:0008006" key="5">
    <source>
        <dbReference type="Google" id="ProtNLM"/>
    </source>
</evidence>
<organism evidence="3 4">
    <name type="scientific">Neoarthrinium moseri</name>
    <dbReference type="NCBI Taxonomy" id="1658444"/>
    <lineage>
        <taxon>Eukaryota</taxon>
        <taxon>Fungi</taxon>
        <taxon>Dikarya</taxon>
        <taxon>Ascomycota</taxon>
        <taxon>Pezizomycotina</taxon>
        <taxon>Sordariomycetes</taxon>
        <taxon>Xylariomycetidae</taxon>
        <taxon>Amphisphaeriales</taxon>
        <taxon>Apiosporaceae</taxon>
        <taxon>Neoarthrinium</taxon>
    </lineage>
</organism>
<proteinExistence type="predicted"/>
<feature type="transmembrane region" description="Helical" evidence="2">
    <location>
        <begin position="209"/>
        <end position="229"/>
    </location>
</feature>
<accession>A0A9Q0ATY7</accession>
<feature type="compositionally biased region" description="Polar residues" evidence="1">
    <location>
        <begin position="15"/>
        <end position="24"/>
    </location>
</feature>
<feature type="region of interest" description="Disordered" evidence="1">
    <location>
        <begin position="1"/>
        <end position="171"/>
    </location>
</feature>
<protein>
    <recommendedName>
        <fullName evidence="5">Formylmethionine deformylase-like protein</fullName>
    </recommendedName>
</protein>
<sequence length="864" mass="95632">MAAVQDWSAMPGFQPYQSQSSTRSVVPKSQPATANSAPHHRTASDVSLSSQSQPDDTVGIGRNDSSVSATSQTWLPLHGVGASVPQEDGTDAVAHENAQPASHAAKASSPGSSYRWSSFHQPPPTASFPRRPKPSPMQFEERELYSYGSPAGSSQSAFSPRNQYQHSRTDSQARLITPTISDWARTPRSPPPYISGLPRLKKWWQWRPAWVMYIFLLFGFCCALGHHLFYASLHGRIADNQLAMLRYGTILSFAAKAGFVAAVVTAFRQRLWVTVRNKLLSVGALDSLFAATDDLSALWNIEVYQKARLAMLLAALVWLTPLVIILTSNTLLVELVENVNPTLCPGVRTLNFSGDELEDFRKPTTIDGLFGLAINYWNSTSINQSAPEWYDYYTGPSDLFQATASLGIFSHQVIGAKNSSLDICGSGWNCTYTVNFVAPGYKCTEQASGVGAQVRDLGAHKAPFGTDVLLPAGNFSYIAYTSGGDYATAQLKDVWPGGMPKNMTPPFPPNLGVFRTEPLLWVGYAVRVNPGETPNNNTIPGWDSAFVPKIFACENYETAYTVDFKYEGQDQFTTVTKRDFLYPVLDTAFVPGKDANDGTNDNTTATPENNYVRPYPMSDMSTVRRYRRVATFHSIGLMLRNVINGTMTSNPISNPVTNTKALQTKLLDPRQQFFPYTNLQGLVQELFEDIILTLFSNYRLVSLVWAAKPWETTGDLKGNDTTLYPCTKSRWENRFKYIARDLWIVYSCAFLCAVVAVVLGTAAVLSNEGRLYDTRFSSIVAATRGPALEKVMWKEDRGDLPPDVRNLRVGYGLIHRASTLGVVVDDTRYPERGVWEGGEIRYGFGLEGDVRQLRNEGSLFRARS</sequence>
<feature type="transmembrane region" description="Helical" evidence="2">
    <location>
        <begin position="743"/>
        <end position="765"/>
    </location>
</feature>
<feature type="compositionally biased region" description="Polar residues" evidence="1">
    <location>
        <begin position="109"/>
        <end position="120"/>
    </location>
</feature>
<feature type="compositionally biased region" description="Polar residues" evidence="1">
    <location>
        <begin position="151"/>
        <end position="171"/>
    </location>
</feature>
<evidence type="ECO:0000313" key="4">
    <source>
        <dbReference type="Proteomes" id="UP000829685"/>
    </source>
</evidence>
<name>A0A9Q0ATY7_9PEZI</name>
<keyword evidence="2" id="KW-0812">Transmembrane</keyword>
<feature type="transmembrane region" description="Helical" evidence="2">
    <location>
        <begin position="249"/>
        <end position="267"/>
    </location>
</feature>
<dbReference type="PANTHER" id="PTHR35041">
    <property type="entry name" value="MEDIATOR OF RNA POLYMERASE II TRANSCRIPTION SUBUNIT 1"/>
    <property type="match status" value="1"/>
</dbReference>
<keyword evidence="2" id="KW-1133">Transmembrane helix</keyword>
<dbReference type="AlphaFoldDB" id="A0A9Q0ATY7"/>
<feature type="compositionally biased region" description="Polar residues" evidence="1">
    <location>
        <begin position="44"/>
        <end position="55"/>
    </location>
</feature>
<dbReference type="EMBL" id="JAFIMR010000002">
    <property type="protein sequence ID" value="KAI1880512.1"/>
    <property type="molecule type" value="Genomic_DNA"/>
</dbReference>
<dbReference type="PANTHER" id="PTHR35041:SF3">
    <property type="entry name" value="FORMYLMETHIONINE DEFORMYLASE-LIKE PROTEIN"/>
    <property type="match status" value="1"/>
</dbReference>
<reference evidence="3" key="1">
    <citation type="submission" date="2021-03" db="EMBL/GenBank/DDBJ databases">
        <title>Revisited historic fungal species revealed as producer of novel bioactive compounds through whole genome sequencing and comparative genomics.</title>
        <authorList>
            <person name="Vignolle G.A."/>
            <person name="Hochenegger N."/>
            <person name="Mach R.L."/>
            <person name="Mach-Aigner A.R."/>
            <person name="Javad Rahimi M."/>
            <person name="Salim K.A."/>
            <person name="Chan C.M."/>
            <person name="Lim L.B.L."/>
            <person name="Cai F."/>
            <person name="Druzhinina I.S."/>
            <person name="U'Ren J.M."/>
            <person name="Derntl C."/>
        </authorList>
    </citation>
    <scope>NUCLEOTIDE SEQUENCE</scope>
    <source>
        <strain evidence="3">TUCIM 5799</strain>
    </source>
</reference>
<feature type="transmembrane region" description="Helical" evidence="2">
    <location>
        <begin position="309"/>
        <end position="332"/>
    </location>
</feature>
<keyword evidence="4" id="KW-1185">Reference proteome</keyword>